<keyword evidence="2" id="KW-0597">Phosphoprotein</keyword>
<evidence type="ECO:0000256" key="1">
    <source>
        <dbReference type="ARBA" id="ARBA00022450"/>
    </source>
</evidence>
<dbReference type="PANTHER" id="PTHR43439:SF2">
    <property type="entry name" value="ENZYME, PUTATIVE (JCVI)-RELATED"/>
    <property type="match status" value="1"/>
</dbReference>
<evidence type="ECO:0000259" key="3">
    <source>
        <dbReference type="Pfam" id="PF07993"/>
    </source>
</evidence>
<name>A0A6A6GZ18_VIRVR</name>
<organism evidence="4 5">
    <name type="scientific">Viridothelium virens</name>
    <name type="common">Speckled blister lichen</name>
    <name type="synonym">Trypethelium virens</name>
    <dbReference type="NCBI Taxonomy" id="1048519"/>
    <lineage>
        <taxon>Eukaryota</taxon>
        <taxon>Fungi</taxon>
        <taxon>Dikarya</taxon>
        <taxon>Ascomycota</taxon>
        <taxon>Pezizomycotina</taxon>
        <taxon>Dothideomycetes</taxon>
        <taxon>Dothideomycetes incertae sedis</taxon>
        <taxon>Trypetheliales</taxon>
        <taxon>Trypetheliaceae</taxon>
        <taxon>Viridothelium</taxon>
    </lineage>
</organism>
<keyword evidence="1" id="KW-0596">Phosphopantetheine</keyword>
<dbReference type="InterPro" id="IPR013120">
    <property type="entry name" value="FAR_NAD-bd"/>
</dbReference>
<dbReference type="OrthoDB" id="4497474at2759"/>
<dbReference type="AlphaFoldDB" id="A0A6A6GZ18"/>
<dbReference type="Pfam" id="PF07993">
    <property type="entry name" value="NAD_binding_4"/>
    <property type="match status" value="1"/>
</dbReference>
<feature type="domain" description="Thioester reductase (TE)" evidence="3">
    <location>
        <begin position="28"/>
        <end position="131"/>
    </location>
</feature>
<keyword evidence="5" id="KW-1185">Reference proteome</keyword>
<evidence type="ECO:0000313" key="5">
    <source>
        <dbReference type="Proteomes" id="UP000800092"/>
    </source>
</evidence>
<dbReference type="PANTHER" id="PTHR43439">
    <property type="entry name" value="PHENYLACETATE-COENZYME A LIGASE"/>
    <property type="match status" value="1"/>
</dbReference>
<proteinExistence type="predicted"/>
<gene>
    <name evidence="4" type="ORF">EV356DRAFT_569843</name>
</gene>
<reference evidence="4" key="1">
    <citation type="journal article" date="2020" name="Stud. Mycol.">
        <title>101 Dothideomycetes genomes: a test case for predicting lifestyles and emergence of pathogens.</title>
        <authorList>
            <person name="Haridas S."/>
            <person name="Albert R."/>
            <person name="Binder M."/>
            <person name="Bloem J."/>
            <person name="Labutti K."/>
            <person name="Salamov A."/>
            <person name="Andreopoulos B."/>
            <person name="Baker S."/>
            <person name="Barry K."/>
            <person name="Bills G."/>
            <person name="Bluhm B."/>
            <person name="Cannon C."/>
            <person name="Castanera R."/>
            <person name="Culley D."/>
            <person name="Daum C."/>
            <person name="Ezra D."/>
            <person name="Gonzalez J."/>
            <person name="Henrissat B."/>
            <person name="Kuo A."/>
            <person name="Liang C."/>
            <person name="Lipzen A."/>
            <person name="Lutzoni F."/>
            <person name="Magnuson J."/>
            <person name="Mondo S."/>
            <person name="Nolan M."/>
            <person name="Ohm R."/>
            <person name="Pangilinan J."/>
            <person name="Park H.-J."/>
            <person name="Ramirez L."/>
            <person name="Alfaro M."/>
            <person name="Sun H."/>
            <person name="Tritt A."/>
            <person name="Yoshinaga Y."/>
            <person name="Zwiers L.-H."/>
            <person name="Turgeon B."/>
            <person name="Goodwin S."/>
            <person name="Spatafora J."/>
            <person name="Crous P."/>
            <person name="Grigoriev I."/>
        </authorList>
    </citation>
    <scope>NUCLEOTIDE SEQUENCE</scope>
    <source>
        <strain evidence="4">Tuck. ex Michener</strain>
    </source>
</reference>
<accession>A0A6A6GZ18</accession>
<evidence type="ECO:0000313" key="4">
    <source>
        <dbReference type="EMBL" id="KAF2231015.1"/>
    </source>
</evidence>
<sequence length="264" mass="28452">MLNQYSQDLRVPTVPSTAPPKQDLIVVVTGTTGTFGSYLLSSLLHSLSISKIYCLNCNENAAASLRAFVQRSPSSNSSFSSLEGKLTYITIDLSKPNLSLPNCSYEALVEDIDLPKHKSAGFVFLSTVSTAEKWRPPTTTFSSSQDNLAPETSHLFGTSASIGYSESKYVAEHLVSSACHKVGVRSAICRVGQIAGPTHNEHDGGDDLEHLERVDWVPADVLGDAVGEMVVSAYIKTQESEMRAIEEEVEGGKDEKTTASSCML</sequence>
<dbReference type="EMBL" id="ML991832">
    <property type="protein sequence ID" value="KAF2231015.1"/>
    <property type="molecule type" value="Genomic_DNA"/>
</dbReference>
<dbReference type="SUPFAM" id="SSF51735">
    <property type="entry name" value="NAD(P)-binding Rossmann-fold domains"/>
    <property type="match status" value="1"/>
</dbReference>
<protein>
    <recommendedName>
        <fullName evidence="3">Thioester reductase (TE) domain-containing protein</fullName>
    </recommendedName>
</protein>
<dbReference type="Proteomes" id="UP000800092">
    <property type="component" value="Unassembled WGS sequence"/>
</dbReference>
<dbReference type="InterPro" id="IPR036291">
    <property type="entry name" value="NAD(P)-bd_dom_sf"/>
</dbReference>
<dbReference type="InterPro" id="IPR051414">
    <property type="entry name" value="Adenylate-forming_Reductase"/>
</dbReference>
<dbReference type="Gene3D" id="3.40.50.720">
    <property type="entry name" value="NAD(P)-binding Rossmann-like Domain"/>
    <property type="match status" value="2"/>
</dbReference>
<evidence type="ECO:0000256" key="2">
    <source>
        <dbReference type="ARBA" id="ARBA00022553"/>
    </source>
</evidence>